<evidence type="ECO:0000256" key="4">
    <source>
        <dbReference type="PROSITE-ProRule" id="PRU00723"/>
    </source>
</evidence>
<accession>A0A9P6KJI2</accession>
<keyword evidence="7" id="KW-1185">Reference proteome</keyword>
<dbReference type="PROSITE" id="PS50103">
    <property type="entry name" value="ZF_C3H1"/>
    <property type="match status" value="1"/>
</dbReference>
<keyword evidence="2 4" id="KW-0863">Zinc-finger</keyword>
<dbReference type="PANTHER" id="PTHR38846">
    <property type="entry name" value="C3H1-TYPE DOMAIN-CONTAINING PROTEIN"/>
    <property type="match status" value="1"/>
</dbReference>
<comment type="caution">
    <text evidence="6">The sequence shown here is derived from an EMBL/GenBank/DDBJ whole genome shotgun (WGS) entry which is preliminary data.</text>
</comment>
<reference evidence="6" key="1">
    <citation type="journal article" date="2020" name="Mol. Plant Microbe Interact.">
        <title>Genome Sequence of the Biocontrol Agent Coniothyrium minitans strain Conio (IMI 134523).</title>
        <authorList>
            <person name="Patel D."/>
            <person name="Shittu T.A."/>
            <person name="Baroncelli R."/>
            <person name="Muthumeenakshi S."/>
            <person name="Osborne T.H."/>
            <person name="Janganan T.K."/>
            <person name="Sreenivasaprasad S."/>
        </authorList>
    </citation>
    <scope>NUCLEOTIDE SEQUENCE</scope>
    <source>
        <strain evidence="6">Conio</strain>
    </source>
</reference>
<dbReference type="OrthoDB" id="6105938at2759"/>
<dbReference type="PANTHER" id="PTHR38846:SF1">
    <property type="entry name" value="C3H1-TYPE DOMAIN-CONTAINING PROTEIN"/>
    <property type="match status" value="1"/>
</dbReference>
<dbReference type="InterPro" id="IPR000571">
    <property type="entry name" value="Znf_CCCH"/>
</dbReference>
<dbReference type="SMART" id="SM00356">
    <property type="entry name" value="ZnF_C3H1"/>
    <property type="match status" value="1"/>
</dbReference>
<evidence type="ECO:0000256" key="2">
    <source>
        <dbReference type="ARBA" id="ARBA00022771"/>
    </source>
</evidence>
<name>A0A9P6KJI2_9PLEO</name>
<evidence type="ECO:0000313" key="7">
    <source>
        <dbReference type="Proteomes" id="UP000756921"/>
    </source>
</evidence>
<feature type="domain" description="C3H1-type" evidence="5">
    <location>
        <begin position="3"/>
        <end position="31"/>
    </location>
</feature>
<organism evidence="6 7">
    <name type="scientific">Paraphaeosphaeria minitans</name>
    <dbReference type="NCBI Taxonomy" id="565426"/>
    <lineage>
        <taxon>Eukaryota</taxon>
        <taxon>Fungi</taxon>
        <taxon>Dikarya</taxon>
        <taxon>Ascomycota</taxon>
        <taxon>Pezizomycotina</taxon>
        <taxon>Dothideomycetes</taxon>
        <taxon>Pleosporomycetidae</taxon>
        <taxon>Pleosporales</taxon>
        <taxon>Massarineae</taxon>
        <taxon>Didymosphaeriaceae</taxon>
        <taxon>Paraphaeosphaeria</taxon>
    </lineage>
</organism>
<gene>
    <name evidence="6" type="ORF">PMIN01_13404</name>
</gene>
<evidence type="ECO:0000259" key="5">
    <source>
        <dbReference type="PROSITE" id="PS50103"/>
    </source>
</evidence>
<dbReference type="AlphaFoldDB" id="A0A9P6KJI2"/>
<dbReference type="GO" id="GO:0008270">
    <property type="term" value="F:zinc ion binding"/>
    <property type="evidence" value="ECO:0007669"/>
    <property type="project" value="UniProtKB-KW"/>
</dbReference>
<sequence length="212" mass="24845">MPYIRKAICYQFQSSGFCSYGTSCRFLHDGDLNNQIHHRYGRKGNKKSEPFGNRRIRTQQDLDAIAKFFLRYPSFAYDEKRGVAEEFYRMSDFFAWDRDDEEREEARQAFKDAMVIRFNSLYGTDVTDLENWHKLCIAVCIEPLPATISESKRKIKDIHVNLVDLVDTSGRNVELFTCLDELREYTIKTGKFFPKESAYAGGILKFLLREIL</sequence>
<evidence type="ECO:0000256" key="1">
    <source>
        <dbReference type="ARBA" id="ARBA00022723"/>
    </source>
</evidence>
<evidence type="ECO:0000256" key="3">
    <source>
        <dbReference type="ARBA" id="ARBA00022833"/>
    </source>
</evidence>
<proteinExistence type="predicted"/>
<dbReference type="InterPro" id="IPR036855">
    <property type="entry name" value="Znf_CCCH_sf"/>
</dbReference>
<evidence type="ECO:0000313" key="6">
    <source>
        <dbReference type="EMBL" id="KAF9728576.1"/>
    </source>
</evidence>
<dbReference type="SUPFAM" id="SSF90229">
    <property type="entry name" value="CCCH zinc finger"/>
    <property type="match status" value="1"/>
</dbReference>
<dbReference type="Pfam" id="PF00642">
    <property type="entry name" value="zf-CCCH"/>
    <property type="match status" value="1"/>
</dbReference>
<keyword evidence="3 4" id="KW-0862">Zinc</keyword>
<dbReference type="Gene3D" id="4.10.1000.10">
    <property type="entry name" value="Zinc finger, CCCH-type"/>
    <property type="match status" value="1"/>
</dbReference>
<dbReference type="Proteomes" id="UP000756921">
    <property type="component" value="Unassembled WGS sequence"/>
</dbReference>
<keyword evidence="1 4" id="KW-0479">Metal-binding</keyword>
<dbReference type="EMBL" id="WJXW01000019">
    <property type="protein sequence ID" value="KAF9728576.1"/>
    <property type="molecule type" value="Genomic_DNA"/>
</dbReference>
<protein>
    <recommendedName>
        <fullName evidence="5">C3H1-type domain-containing protein</fullName>
    </recommendedName>
</protein>
<feature type="zinc finger region" description="C3H1-type" evidence="4">
    <location>
        <begin position="3"/>
        <end position="31"/>
    </location>
</feature>